<evidence type="ECO:0000256" key="3">
    <source>
        <dbReference type="SAM" id="MobiDB-lite"/>
    </source>
</evidence>
<dbReference type="InterPro" id="IPR002818">
    <property type="entry name" value="DJ-1/PfpI"/>
</dbReference>
<dbReference type="CDD" id="cd03137">
    <property type="entry name" value="GATase1_AraC_1"/>
    <property type="match status" value="1"/>
</dbReference>
<dbReference type="SUPFAM" id="SSF46689">
    <property type="entry name" value="Homeodomain-like"/>
    <property type="match status" value="2"/>
</dbReference>
<dbReference type="SMART" id="SM00342">
    <property type="entry name" value="HTH_ARAC"/>
    <property type="match status" value="1"/>
</dbReference>
<sequence>MPAPRRVVVAAFPGVDLLDVTGPAEVFSVASDMTGEDRPGYRVQIAAARAGEVPTSSGVRLVADVALEEVRGQVDTLLVPGAIDLADGGVEPVVDPVVVEWLRAAAPRARRTASVCAGAHVLAAAGLLDGLPATTHWLTAERLAADHPRIAVDPDPIFIRAGRVWTCAGMTSGMDMALAMVADDHGQALALTTARAMVMYVKRPGGQSQFSVPLSVQTPSGDRIDELRRWIADHLTEELPVEVLAERAHLSVRHLARLFRQRTGSTPASYVEALRVEAARRLLEETDHALPEVAAASGLGSVATLHRAFRRRLVTTPAEYRRRFRSPLAAGPAGEPPAGPASVPDPPSTTP</sequence>
<dbReference type="PANTHER" id="PTHR43130:SF3">
    <property type="entry name" value="HTH-TYPE TRANSCRIPTIONAL REGULATOR RV1931C"/>
    <property type="match status" value="1"/>
</dbReference>
<feature type="region of interest" description="Disordered" evidence="3">
    <location>
        <begin position="324"/>
        <end position="351"/>
    </location>
</feature>
<evidence type="ECO:0000256" key="2">
    <source>
        <dbReference type="ARBA" id="ARBA00023163"/>
    </source>
</evidence>
<keyword evidence="1" id="KW-0805">Transcription regulation</keyword>
<dbReference type="Proteomes" id="UP001056383">
    <property type="component" value="Chromosome"/>
</dbReference>
<dbReference type="Gene3D" id="3.40.50.880">
    <property type="match status" value="1"/>
</dbReference>
<dbReference type="Pfam" id="PF12833">
    <property type="entry name" value="HTH_18"/>
    <property type="match status" value="1"/>
</dbReference>
<organism evidence="5 6">
    <name type="scientific">Streptomyces sudanensis</name>
    <dbReference type="NCBI Taxonomy" id="436397"/>
    <lineage>
        <taxon>Bacteria</taxon>
        <taxon>Bacillati</taxon>
        <taxon>Actinomycetota</taxon>
        <taxon>Actinomycetes</taxon>
        <taxon>Kitasatosporales</taxon>
        <taxon>Streptomycetaceae</taxon>
        <taxon>Streptomyces</taxon>
    </lineage>
</organism>
<dbReference type="InterPro" id="IPR052158">
    <property type="entry name" value="INH-QAR"/>
</dbReference>
<dbReference type="PROSITE" id="PS01124">
    <property type="entry name" value="HTH_ARAC_FAMILY_2"/>
    <property type="match status" value="1"/>
</dbReference>
<dbReference type="InterPro" id="IPR018060">
    <property type="entry name" value="HTH_AraC"/>
</dbReference>
<proteinExistence type="predicted"/>
<dbReference type="EMBL" id="CP095474">
    <property type="protein sequence ID" value="URN18500.1"/>
    <property type="molecule type" value="Genomic_DNA"/>
</dbReference>
<dbReference type="InterPro" id="IPR009057">
    <property type="entry name" value="Homeodomain-like_sf"/>
</dbReference>
<feature type="domain" description="HTH araC/xylS-type" evidence="4">
    <location>
        <begin position="225"/>
        <end position="323"/>
    </location>
</feature>
<name>A0ABY4TJY8_9ACTN</name>
<protein>
    <submittedName>
        <fullName evidence="5">DJ-1/PfpI family protein</fullName>
    </submittedName>
</protein>
<dbReference type="SUPFAM" id="SSF52317">
    <property type="entry name" value="Class I glutamine amidotransferase-like"/>
    <property type="match status" value="1"/>
</dbReference>
<dbReference type="InterPro" id="IPR029062">
    <property type="entry name" value="Class_I_gatase-like"/>
</dbReference>
<dbReference type="Pfam" id="PF01965">
    <property type="entry name" value="DJ-1_PfpI"/>
    <property type="match status" value="1"/>
</dbReference>
<gene>
    <name evidence="5" type="ORF">MW084_23960</name>
</gene>
<dbReference type="RefSeq" id="WP_010472132.1">
    <property type="nucleotide sequence ID" value="NZ_CP095474.1"/>
</dbReference>
<dbReference type="Gene3D" id="1.10.10.60">
    <property type="entry name" value="Homeodomain-like"/>
    <property type="match status" value="1"/>
</dbReference>
<evidence type="ECO:0000259" key="4">
    <source>
        <dbReference type="PROSITE" id="PS01124"/>
    </source>
</evidence>
<keyword evidence="2" id="KW-0804">Transcription</keyword>
<dbReference type="PANTHER" id="PTHR43130">
    <property type="entry name" value="ARAC-FAMILY TRANSCRIPTIONAL REGULATOR"/>
    <property type="match status" value="1"/>
</dbReference>
<keyword evidence="6" id="KW-1185">Reference proteome</keyword>
<evidence type="ECO:0000313" key="6">
    <source>
        <dbReference type="Proteomes" id="UP001056383"/>
    </source>
</evidence>
<evidence type="ECO:0000256" key="1">
    <source>
        <dbReference type="ARBA" id="ARBA00023015"/>
    </source>
</evidence>
<evidence type="ECO:0000313" key="5">
    <source>
        <dbReference type="EMBL" id="URN18500.1"/>
    </source>
</evidence>
<feature type="compositionally biased region" description="Pro residues" evidence="3">
    <location>
        <begin position="334"/>
        <end position="351"/>
    </location>
</feature>
<reference evidence="5" key="1">
    <citation type="submission" date="2022-04" db="EMBL/GenBank/DDBJ databases">
        <title>Systematic whole-genome sequencing reveals an unexpected diversity among actinomycetoma pathogens and provides insights into their antibacterial susceptibilities.</title>
        <authorList>
            <person name="Watson A.K."/>
            <person name="Kepplinger B."/>
            <person name="Bakhiet S.M."/>
            <person name="Mhmoud N.A."/>
            <person name="Chapman J."/>
            <person name="Allenby N."/>
            <person name="Mickiewicz K."/>
            <person name="Goodfellow M."/>
            <person name="Fahal A.H."/>
            <person name="Errington J."/>
        </authorList>
    </citation>
    <scope>NUCLEOTIDE SEQUENCE</scope>
    <source>
        <strain evidence="5">SD 504</strain>
    </source>
</reference>
<accession>A0ABY4TJY8</accession>